<dbReference type="Pfam" id="PF00736">
    <property type="entry name" value="EF1_GNE"/>
    <property type="match status" value="1"/>
</dbReference>
<proteinExistence type="inferred from homology"/>
<dbReference type="InterPro" id="IPR036219">
    <property type="entry name" value="eEF-1beta-like_sf"/>
</dbReference>
<dbReference type="PANTHER" id="PTHR11595">
    <property type="entry name" value="EF-HAND AND COILED-COIL DOMAIN-CONTAINING FAMILY MEMBER"/>
    <property type="match status" value="1"/>
</dbReference>
<evidence type="ECO:0000256" key="4">
    <source>
        <dbReference type="RuleBase" id="RU003791"/>
    </source>
</evidence>
<dbReference type="InterPro" id="IPR049720">
    <property type="entry name" value="EF1B_bsu/dsu"/>
</dbReference>
<dbReference type="GO" id="GO:0005829">
    <property type="term" value="C:cytosol"/>
    <property type="evidence" value="ECO:0007669"/>
    <property type="project" value="TreeGrafter"/>
</dbReference>
<feature type="domain" description="Elongation factor 1 beta central acidic region eukaryote" evidence="7">
    <location>
        <begin position="208"/>
        <end position="235"/>
    </location>
</feature>
<gene>
    <name evidence="8" type="ORF">P5673_020888</name>
</gene>
<dbReference type="GO" id="GO:0005853">
    <property type="term" value="C:eukaryotic translation elongation factor 1 complex"/>
    <property type="evidence" value="ECO:0007669"/>
    <property type="project" value="InterPro"/>
</dbReference>
<dbReference type="PANTHER" id="PTHR11595:SF21">
    <property type="entry name" value="ELONGATION FACTOR 1-BETA"/>
    <property type="match status" value="1"/>
</dbReference>
<comment type="caution">
    <text evidence="8">The sequence shown here is derived from an EMBL/GenBank/DDBJ whole genome shotgun (WGS) entry which is preliminary data.</text>
</comment>
<dbReference type="SMART" id="SM00888">
    <property type="entry name" value="EF1_GNE"/>
    <property type="match status" value="1"/>
</dbReference>
<evidence type="ECO:0000256" key="1">
    <source>
        <dbReference type="ARBA" id="ARBA00007411"/>
    </source>
</evidence>
<dbReference type="PROSITE" id="PS00825">
    <property type="entry name" value="EF1BD_2"/>
    <property type="match status" value="1"/>
</dbReference>
<dbReference type="GO" id="GO:0003746">
    <property type="term" value="F:translation elongation factor activity"/>
    <property type="evidence" value="ECO:0007669"/>
    <property type="project" value="UniProtKB-KW"/>
</dbReference>
<evidence type="ECO:0000313" key="9">
    <source>
        <dbReference type="Proteomes" id="UP001249851"/>
    </source>
</evidence>
<evidence type="ECO:0000256" key="2">
    <source>
        <dbReference type="ARBA" id="ARBA00022768"/>
    </source>
</evidence>
<evidence type="ECO:0000313" key="8">
    <source>
        <dbReference type="EMBL" id="KAK2557037.1"/>
    </source>
</evidence>
<reference evidence="8" key="1">
    <citation type="journal article" date="2023" name="G3 (Bethesda)">
        <title>Whole genome assembly and annotation of the endangered Caribbean coral Acropora cervicornis.</title>
        <authorList>
            <person name="Selwyn J.D."/>
            <person name="Vollmer S.V."/>
        </authorList>
    </citation>
    <scope>NUCLEOTIDE SEQUENCE</scope>
    <source>
        <strain evidence="8">K2</strain>
    </source>
</reference>
<dbReference type="SMART" id="SM01182">
    <property type="entry name" value="EF-1_beta_acid"/>
    <property type="match status" value="1"/>
</dbReference>
<keyword evidence="9" id="KW-1185">Reference proteome</keyword>
<name>A0AAD9Q960_ACRCE</name>
<reference evidence="8" key="2">
    <citation type="journal article" date="2023" name="Science">
        <title>Genomic signatures of disease resistance in endangered staghorn corals.</title>
        <authorList>
            <person name="Vollmer S.V."/>
            <person name="Selwyn J.D."/>
            <person name="Despard B.A."/>
            <person name="Roesel C.L."/>
        </authorList>
    </citation>
    <scope>NUCLEOTIDE SEQUENCE</scope>
    <source>
        <strain evidence="8">K2</strain>
    </source>
</reference>
<dbReference type="Proteomes" id="UP001249851">
    <property type="component" value="Unassembled WGS sequence"/>
</dbReference>
<dbReference type="InterPro" id="IPR014038">
    <property type="entry name" value="EF1B_bsu/dsu_GNE"/>
</dbReference>
<dbReference type="InterPro" id="IPR001326">
    <property type="entry name" value="Transl_elong_EF1B_B/D_CS"/>
</dbReference>
<keyword evidence="3 4" id="KW-0648">Protein biosynthesis</keyword>
<evidence type="ECO:0000256" key="5">
    <source>
        <dbReference type="SAM" id="MobiDB-lite"/>
    </source>
</evidence>
<dbReference type="InterPro" id="IPR018940">
    <property type="entry name" value="EF-1_beta_acid_region_euk"/>
</dbReference>
<feature type="region of interest" description="Disordered" evidence="5">
    <location>
        <begin position="181"/>
        <end position="223"/>
    </location>
</feature>
<dbReference type="SUPFAM" id="SSF54984">
    <property type="entry name" value="eEF-1beta-like"/>
    <property type="match status" value="1"/>
</dbReference>
<dbReference type="FunFam" id="3.30.70.60:FF:000001">
    <property type="entry name" value="Elongation factor 1-beta 1 like"/>
    <property type="match status" value="1"/>
</dbReference>
<dbReference type="InterPro" id="IPR014717">
    <property type="entry name" value="Transl_elong_EF1B/ribsomal_bS6"/>
</dbReference>
<evidence type="ECO:0000256" key="3">
    <source>
        <dbReference type="ARBA" id="ARBA00022917"/>
    </source>
</evidence>
<sequence>MKLNLSKTRELVIRGRTTLPPPEPIVTIERVSSLKLLGLTFQDSNTNWDKHFDDLMERAVKRMYILRVCKRNGYSVSDLDYLFNCLIMSRFTYCIRVWGVATYTKYLSQIDRLVRRAFRFGYIQHESSIQQVIKDRDVKLWKSIMDASSHPLKVLLPHLRTGLYAICRILTRCHVLTQRGGKAQPVSKTPAPPSSKQSKDDDDDNFDLFGSDKEEEDEKETEERKARLAAYKAKKSKNFLRTQPAVVAKSNIILDIKLSDSIANALCEVKRQVPPVAYGIQKIQISCVVEDDKISTDFLEEKITEFEDYVQSVDVVAFNKV</sequence>
<comment type="similarity">
    <text evidence="1 4">Belongs to the EF-1-beta/EF-1-delta family.</text>
</comment>
<dbReference type="GO" id="GO:0005085">
    <property type="term" value="F:guanyl-nucleotide exchange factor activity"/>
    <property type="evidence" value="ECO:0007669"/>
    <property type="project" value="TreeGrafter"/>
</dbReference>
<dbReference type="CDD" id="cd00292">
    <property type="entry name" value="EF1B"/>
    <property type="match status" value="1"/>
</dbReference>
<keyword evidence="2 4" id="KW-0251">Elongation factor</keyword>
<dbReference type="Gene3D" id="3.30.70.60">
    <property type="match status" value="1"/>
</dbReference>
<evidence type="ECO:0000259" key="6">
    <source>
        <dbReference type="SMART" id="SM00888"/>
    </source>
</evidence>
<organism evidence="8 9">
    <name type="scientific">Acropora cervicornis</name>
    <name type="common">Staghorn coral</name>
    <dbReference type="NCBI Taxonomy" id="6130"/>
    <lineage>
        <taxon>Eukaryota</taxon>
        <taxon>Metazoa</taxon>
        <taxon>Cnidaria</taxon>
        <taxon>Anthozoa</taxon>
        <taxon>Hexacorallia</taxon>
        <taxon>Scleractinia</taxon>
        <taxon>Astrocoeniina</taxon>
        <taxon>Acroporidae</taxon>
        <taxon>Acropora</taxon>
    </lineage>
</organism>
<dbReference type="EMBL" id="JARQWQ010000052">
    <property type="protein sequence ID" value="KAK2557037.1"/>
    <property type="molecule type" value="Genomic_DNA"/>
</dbReference>
<feature type="domain" description="Translation elongation factor EF1B beta/delta subunit guanine nucleotide exchange" evidence="6">
    <location>
        <begin position="249"/>
        <end position="321"/>
    </location>
</feature>
<protein>
    <submittedName>
        <fullName evidence="8">Elongation factor 1-beta</fullName>
    </submittedName>
</protein>
<evidence type="ECO:0000259" key="7">
    <source>
        <dbReference type="SMART" id="SM01182"/>
    </source>
</evidence>
<accession>A0AAD9Q960</accession>
<dbReference type="AlphaFoldDB" id="A0AAD9Q960"/>